<dbReference type="AlphaFoldDB" id="A0A0C3NB95"/>
<reference evidence="1 2" key="1">
    <citation type="submission" date="2014-04" db="EMBL/GenBank/DDBJ databases">
        <authorList>
            <consortium name="DOE Joint Genome Institute"/>
            <person name="Kuo A."/>
            <person name="Kohler A."/>
            <person name="Costa M.D."/>
            <person name="Nagy L.G."/>
            <person name="Floudas D."/>
            <person name="Copeland A."/>
            <person name="Barry K.W."/>
            <person name="Cichocki N."/>
            <person name="Veneault-Fourrey C."/>
            <person name="LaButti K."/>
            <person name="Lindquist E.A."/>
            <person name="Lipzen A."/>
            <person name="Lundell T."/>
            <person name="Morin E."/>
            <person name="Murat C."/>
            <person name="Sun H."/>
            <person name="Tunlid A."/>
            <person name="Henrissat B."/>
            <person name="Grigoriev I.V."/>
            <person name="Hibbett D.S."/>
            <person name="Martin F."/>
            <person name="Nordberg H.P."/>
            <person name="Cantor M.N."/>
            <person name="Hua S.X."/>
        </authorList>
    </citation>
    <scope>NUCLEOTIDE SEQUENCE [LARGE SCALE GENOMIC DNA]</scope>
    <source>
        <strain evidence="1 2">Marx 270</strain>
    </source>
</reference>
<keyword evidence="2" id="KW-1185">Reference proteome</keyword>
<evidence type="ECO:0000313" key="1">
    <source>
        <dbReference type="EMBL" id="KIN98384.1"/>
    </source>
</evidence>
<accession>A0A0C3NB95</accession>
<dbReference type="Proteomes" id="UP000054217">
    <property type="component" value="Unassembled WGS sequence"/>
</dbReference>
<proteinExistence type="predicted"/>
<protein>
    <submittedName>
        <fullName evidence="1">Uncharacterized protein</fullName>
    </submittedName>
</protein>
<dbReference type="InParanoid" id="A0A0C3NB95"/>
<evidence type="ECO:0000313" key="2">
    <source>
        <dbReference type="Proteomes" id="UP000054217"/>
    </source>
</evidence>
<organism evidence="1 2">
    <name type="scientific">Pisolithus tinctorius Marx 270</name>
    <dbReference type="NCBI Taxonomy" id="870435"/>
    <lineage>
        <taxon>Eukaryota</taxon>
        <taxon>Fungi</taxon>
        <taxon>Dikarya</taxon>
        <taxon>Basidiomycota</taxon>
        <taxon>Agaricomycotina</taxon>
        <taxon>Agaricomycetes</taxon>
        <taxon>Agaricomycetidae</taxon>
        <taxon>Boletales</taxon>
        <taxon>Sclerodermatineae</taxon>
        <taxon>Pisolithaceae</taxon>
        <taxon>Pisolithus</taxon>
    </lineage>
</organism>
<gene>
    <name evidence="1" type="ORF">M404DRAFT_853013</name>
</gene>
<dbReference type="EMBL" id="KN832016">
    <property type="protein sequence ID" value="KIN98384.1"/>
    <property type="molecule type" value="Genomic_DNA"/>
</dbReference>
<name>A0A0C3NB95_PISTI</name>
<sequence>MRLRDFWICLSKQISSAHFRTHPFLPLSGPANSFRLCLHAGCWHLKLRTKSRPVQYPSHPHSSLFAFRSSASSGQENPSGFYPFPCIYSSHVLVDEVSIHMDKYLLMMDTPWLLRGQYPRASSRFMNNCTIRLRMYEYCAITYLG</sequence>
<dbReference type="HOGENOM" id="CLU_1787612_0_0_1"/>
<reference evidence="2" key="2">
    <citation type="submission" date="2015-01" db="EMBL/GenBank/DDBJ databases">
        <title>Evolutionary Origins and Diversification of the Mycorrhizal Mutualists.</title>
        <authorList>
            <consortium name="DOE Joint Genome Institute"/>
            <consortium name="Mycorrhizal Genomics Consortium"/>
            <person name="Kohler A."/>
            <person name="Kuo A."/>
            <person name="Nagy L.G."/>
            <person name="Floudas D."/>
            <person name="Copeland A."/>
            <person name="Barry K.W."/>
            <person name="Cichocki N."/>
            <person name="Veneault-Fourrey C."/>
            <person name="LaButti K."/>
            <person name="Lindquist E.A."/>
            <person name="Lipzen A."/>
            <person name="Lundell T."/>
            <person name="Morin E."/>
            <person name="Murat C."/>
            <person name="Riley R."/>
            <person name="Ohm R."/>
            <person name="Sun H."/>
            <person name="Tunlid A."/>
            <person name="Henrissat B."/>
            <person name="Grigoriev I.V."/>
            <person name="Hibbett D.S."/>
            <person name="Martin F."/>
        </authorList>
    </citation>
    <scope>NUCLEOTIDE SEQUENCE [LARGE SCALE GENOMIC DNA]</scope>
    <source>
        <strain evidence="2">Marx 270</strain>
    </source>
</reference>